<dbReference type="InterPro" id="IPR046709">
    <property type="entry name" value="DUF6782"/>
</dbReference>
<feature type="chain" id="PRO_5015312225" description="DUF6782 domain-containing protein" evidence="1">
    <location>
        <begin position="21"/>
        <end position="258"/>
    </location>
</feature>
<reference evidence="3 4" key="1">
    <citation type="submission" date="2018-03" db="EMBL/GenBank/DDBJ databases">
        <authorList>
            <person name="Keele B.F."/>
        </authorList>
    </citation>
    <scope>NUCLEOTIDE SEQUENCE [LARGE SCALE GENOMIC DNA]</scope>
    <source>
        <strain evidence="3 4">CECT 8811</strain>
    </source>
</reference>
<dbReference type="AlphaFoldDB" id="A0A2R8ATE3"/>
<gene>
    <name evidence="3" type="ORF">ALP8811_03235</name>
</gene>
<dbReference type="Pfam" id="PF20573">
    <property type="entry name" value="DUF6782"/>
    <property type="match status" value="1"/>
</dbReference>
<dbReference type="EMBL" id="OMOI01000002">
    <property type="protein sequence ID" value="SPF79295.1"/>
    <property type="molecule type" value="Genomic_DNA"/>
</dbReference>
<dbReference type="OrthoDB" id="7834193at2"/>
<sequence>MLRLAIFTLAYLLVSETASAEETCIDLHLSAPEAGDQQNLSKLLDDVRSIADSFPFLQDAIQSERTELCFSDQMNNALGYLDVEQNKIVINQAVPHDLKIGILLHELRHLWQFTHAMCPTNSLSMKEYARATFALEADASAVSLLIAWHMKEQGQDAAWNALSHWASHTDIAATFEDTLRTTQDEGLAVSYAFYQWYASDARQDRYYIEACSGYLDRQDTEHLIPRYGTLDIEFYENLCRLPDGQSYLCADPLGSKEQ</sequence>
<dbReference type="Proteomes" id="UP000244911">
    <property type="component" value="Unassembled WGS sequence"/>
</dbReference>
<keyword evidence="4" id="KW-1185">Reference proteome</keyword>
<feature type="signal peptide" evidence="1">
    <location>
        <begin position="1"/>
        <end position="20"/>
    </location>
</feature>
<feature type="domain" description="DUF6782" evidence="2">
    <location>
        <begin position="19"/>
        <end position="249"/>
    </location>
</feature>
<organism evidence="3 4">
    <name type="scientific">Aliiroseovarius pelagivivens</name>
    <dbReference type="NCBI Taxonomy" id="1639690"/>
    <lineage>
        <taxon>Bacteria</taxon>
        <taxon>Pseudomonadati</taxon>
        <taxon>Pseudomonadota</taxon>
        <taxon>Alphaproteobacteria</taxon>
        <taxon>Rhodobacterales</taxon>
        <taxon>Paracoccaceae</taxon>
        <taxon>Aliiroseovarius</taxon>
    </lineage>
</organism>
<evidence type="ECO:0000313" key="3">
    <source>
        <dbReference type="EMBL" id="SPF79295.1"/>
    </source>
</evidence>
<dbReference type="RefSeq" id="WP_108858245.1">
    <property type="nucleotide sequence ID" value="NZ_OMOI01000002.1"/>
</dbReference>
<keyword evidence="1" id="KW-0732">Signal</keyword>
<evidence type="ECO:0000259" key="2">
    <source>
        <dbReference type="Pfam" id="PF20573"/>
    </source>
</evidence>
<evidence type="ECO:0000313" key="4">
    <source>
        <dbReference type="Proteomes" id="UP000244911"/>
    </source>
</evidence>
<accession>A0A2R8ATE3</accession>
<evidence type="ECO:0000256" key="1">
    <source>
        <dbReference type="SAM" id="SignalP"/>
    </source>
</evidence>
<name>A0A2R8ATE3_9RHOB</name>
<proteinExistence type="predicted"/>
<protein>
    <recommendedName>
        <fullName evidence="2">DUF6782 domain-containing protein</fullName>
    </recommendedName>
</protein>